<evidence type="ECO:0000256" key="5">
    <source>
        <dbReference type="ARBA" id="ARBA00022840"/>
    </source>
</evidence>
<evidence type="ECO:0000256" key="2">
    <source>
        <dbReference type="ARBA" id="ARBA00022448"/>
    </source>
</evidence>
<evidence type="ECO:0000313" key="11">
    <source>
        <dbReference type="Proteomes" id="UP000531840"/>
    </source>
</evidence>
<dbReference type="RefSeq" id="WP_179939982.1">
    <property type="nucleotide sequence ID" value="NZ_JACBYF010000002.1"/>
</dbReference>
<keyword evidence="3" id="KW-1003">Cell membrane</keyword>
<dbReference type="SUPFAM" id="SSF52540">
    <property type="entry name" value="P-loop containing nucleoside triphosphate hydrolases"/>
    <property type="match status" value="1"/>
</dbReference>
<gene>
    <name evidence="10" type="primary">phnC</name>
    <name evidence="10" type="ORF">HZY85_01050</name>
</gene>
<dbReference type="InterPro" id="IPR017871">
    <property type="entry name" value="ABC_transporter-like_CS"/>
</dbReference>
<evidence type="ECO:0000259" key="9">
    <source>
        <dbReference type="PROSITE" id="PS50893"/>
    </source>
</evidence>
<dbReference type="EMBL" id="JACBYF010000002">
    <property type="protein sequence ID" value="NYS46782.1"/>
    <property type="molecule type" value="Genomic_DNA"/>
</dbReference>
<keyword evidence="2" id="KW-0813">Transport</keyword>
<dbReference type="PROSITE" id="PS00211">
    <property type="entry name" value="ABC_TRANSPORTER_1"/>
    <property type="match status" value="1"/>
</dbReference>
<dbReference type="GO" id="GO:0005524">
    <property type="term" value="F:ATP binding"/>
    <property type="evidence" value="ECO:0007669"/>
    <property type="project" value="UniProtKB-KW"/>
</dbReference>
<comment type="caution">
    <text evidence="10">The sequence shown here is derived from an EMBL/GenBank/DDBJ whole genome shotgun (WGS) entry which is preliminary data.</text>
</comment>
<dbReference type="CDD" id="cd03256">
    <property type="entry name" value="ABC_PhnC_transporter"/>
    <property type="match status" value="1"/>
</dbReference>
<evidence type="ECO:0000313" key="10">
    <source>
        <dbReference type="EMBL" id="NYS46782.1"/>
    </source>
</evidence>
<feature type="domain" description="ABC transporter" evidence="9">
    <location>
        <begin position="6"/>
        <end position="244"/>
    </location>
</feature>
<keyword evidence="4" id="KW-0547">Nucleotide-binding</keyword>
<dbReference type="InterPro" id="IPR012693">
    <property type="entry name" value="ABC_transpr_PhnC"/>
</dbReference>
<dbReference type="InterPro" id="IPR003593">
    <property type="entry name" value="AAA+_ATPase"/>
</dbReference>
<dbReference type="Proteomes" id="UP000531840">
    <property type="component" value="Unassembled WGS sequence"/>
</dbReference>
<dbReference type="PANTHER" id="PTHR43166:SF4">
    <property type="entry name" value="PHOSPHONATES IMPORT ATP-BINDING PROTEIN PHNC"/>
    <property type="match status" value="1"/>
</dbReference>
<accession>A0ABX2SZK8</accession>
<evidence type="ECO:0000256" key="7">
    <source>
        <dbReference type="ARBA" id="ARBA00022967"/>
    </source>
</evidence>
<evidence type="ECO:0000256" key="4">
    <source>
        <dbReference type="ARBA" id="ARBA00022741"/>
    </source>
</evidence>
<dbReference type="NCBIfam" id="TIGR02315">
    <property type="entry name" value="ABC_phnC"/>
    <property type="match status" value="1"/>
</dbReference>
<comment type="similarity">
    <text evidence="1">Belongs to the ABC transporter superfamily.</text>
</comment>
<dbReference type="InterPro" id="IPR050086">
    <property type="entry name" value="MetN_ABC_transporter-like"/>
</dbReference>
<evidence type="ECO:0000256" key="1">
    <source>
        <dbReference type="ARBA" id="ARBA00005417"/>
    </source>
</evidence>
<keyword evidence="5 10" id="KW-0067">ATP-binding</keyword>
<keyword evidence="6" id="KW-0918">Phosphonate transport</keyword>
<keyword evidence="8" id="KW-0472">Membrane</keyword>
<evidence type="ECO:0000256" key="6">
    <source>
        <dbReference type="ARBA" id="ARBA00022885"/>
    </source>
</evidence>
<dbReference type="SMART" id="SM00382">
    <property type="entry name" value="AAA"/>
    <property type="match status" value="1"/>
</dbReference>
<protein>
    <submittedName>
        <fullName evidence="10">Phosphonate ABC transporter ATP-binding protein</fullName>
    </submittedName>
</protein>
<dbReference type="PANTHER" id="PTHR43166">
    <property type="entry name" value="AMINO ACID IMPORT ATP-BINDING PROTEIN"/>
    <property type="match status" value="1"/>
</dbReference>
<organism evidence="10 11">
    <name type="scientific">Gemelliphila palaticanis</name>
    <dbReference type="NCBI Taxonomy" id="81950"/>
    <lineage>
        <taxon>Bacteria</taxon>
        <taxon>Bacillati</taxon>
        <taxon>Bacillota</taxon>
        <taxon>Bacilli</taxon>
        <taxon>Bacillales</taxon>
        <taxon>Gemellaceae</taxon>
        <taxon>Gemelliphila</taxon>
    </lineage>
</organism>
<sequence>MKNKHLKLEDVTMVYDKEVILDKISFELDKGDFVAILGKSGAGKSTLLRCINKLNNPVEGKIFINNSDILLEKGKKLELSRKKIAFIFQDYNVIDNLYTIENVLTPFLANKSFIKSIFNIYTNEEYNLAIKYLTKVGLEKEIFKKTKYLSGGQKQRVAIAKSICQRPEVLLADEPISSLDQSNSDYIMKLFSSLNKKKNITILMNLHDVNIAKKYTDKIIGLKNGKVLFYKDTESVTDDEIKELYS</sequence>
<name>A0ABX2SZK8_9BACL</name>
<proteinExistence type="inferred from homology"/>
<dbReference type="PROSITE" id="PS50893">
    <property type="entry name" value="ABC_TRANSPORTER_2"/>
    <property type="match status" value="1"/>
</dbReference>
<reference evidence="10 11" key="1">
    <citation type="submission" date="2020-07" db="EMBL/GenBank/DDBJ databases">
        <title>MOT database genomes.</title>
        <authorList>
            <person name="Joseph S."/>
            <person name="Aduse-Opoku J."/>
            <person name="Hashim A."/>
            <person name="Wade W."/>
            <person name="Curtis M."/>
        </authorList>
    </citation>
    <scope>NUCLEOTIDE SEQUENCE [LARGE SCALE GENOMIC DNA]</scope>
    <source>
        <strain evidence="10 11">CIP 106318</strain>
    </source>
</reference>
<evidence type="ECO:0000256" key="3">
    <source>
        <dbReference type="ARBA" id="ARBA00022475"/>
    </source>
</evidence>
<keyword evidence="11" id="KW-1185">Reference proteome</keyword>
<dbReference type="InterPro" id="IPR003439">
    <property type="entry name" value="ABC_transporter-like_ATP-bd"/>
</dbReference>
<evidence type="ECO:0000256" key="8">
    <source>
        <dbReference type="ARBA" id="ARBA00023136"/>
    </source>
</evidence>
<dbReference type="InterPro" id="IPR027417">
    <property type="entry name" value="P-loop_NTPase"/>
</dbReference>
<dbReference type="Pfam" id="PF00005">
    <property type="entry name" value="ABC_tran"/>
    <property type="match status" value="1"/>
</dbReference>
<keyword evidence="7" id="KW-1278">Translocase</keyword>
<dbReference type="Gene3D" id="3.40.50.300">
    <property type="entry name" value="P-loop containing nucleotide triphosphate hydrolases"/>
    <property type="match status" value="1"/>
</dbReference>